<keyword evidence="4" id="KW-0813">Transport</keyword>
<evidence type="ECO:0000256" key="5">
    <source>
        <dbReference type="ARBA" id="ARBA00022927"/>
    </source>
</evidence>
<keyword evidence="10" id="KW-1185">Reference proteome</keyword>
<evidence type="ECO:0000313" key="9">
    <source>
        <dbReference type="EMBL" id="OEH77501.1"/>
    </source>
</evidence>
<protein>
    <recommendedName>
        <fullName evidence="3">Conserved oligomeric Golgi complex subunit 8</fullName>
    </recommendedName>
    <alternativeName>
        <fullName evidence="8">Component of oligomeric Golgi complex 8</fullName>
    </alternativeName>
</protein>
<evidence type="ECO:0000256" key="8">
    <source>
        <dbReference type="ARBA" id="ARBA00031347"/>
    </source>
</evidence>
<dbReference type="GO" id="GO:0006891">
    <property type="term" value="P:intra-Golgi vesicle-mediated transport"/>
    <property type="evidence" value="ECO:0007669"/>
    <property type="project" value="TreeGrafter"/>
</dbReference>
<comment type="similarity">
    <text evidence="2">Belongs to the COG8 family.</text>
</comment>
<comment type="subcellular location">
    <subcellularLocation>
        <location evidence="1">Golgi apparatus membrane</location>
        <topology evidence="1">Peripheral membrane protein</topology>
    </subcellularLocation>
</comment>
<dbReference type="VEuPathDB" id="ToxoDB:LOC34618613"/>
<evidence type="ECO:0000256" key="4">
    <source>
        <dbReference type="ARBA" id="ARBA00022448"/>
    </source>
</evidence>
<sequence>MGSSQRFWELLLGEDTLTCLLQRDNAKEFTRADTPQCPEDESAPLVTAGEAAQETTVPAELEVERLLQMTGDELCKQPALLQIEAAKLRNAQDELAVQNCSLFLASSKALNSLSCSVDNLSATLRKIAQCVQPLQSGLKLLELPSLVLRCSNGGLHDEAVDALMLADEMKDSRNSCMKAMLRQLGQHSQLAASIKLIGPLRRLSCSEEQLRAKFLQRRDEKITRERRNAEQACEMDAAQGLCAAAELLRVEILQTAMHYRAIFGTTDRHLSAWLADQVHWFVKLVQHELAKGANGRTEATGYLDSERPVFSPAAVEAIVAAWGSQATSYQTSAFRMELSELSTVYRQTYNAASALRRVQCDFFPAVSLSFDSHVVSLHSRTLESVGVAFARSLDEYDFSPAPLYFGLINSSPWLATCLSAGSSCLLLLRHPPLANLYNSIVETINAYQDCPVASVAAAIVRLVENLLLFCAHKLLALRPAKRQELESEIAAIEQSLIDKKEQQDPINKQAEFFVLCDIFVGVLVPTLASHVAALIPSQAALCPEKVCAPIEEAGLSACATNPFAVLPGKGNAQISSKDATTQ</sequence>
<evidence type="ECO:0000256" key="6">
    <source>
        <dbReference type="ARBA" id="ARBA00023034"/>
    </source>
</evidence>
<keyword evidence="6" id="KW-0333">Golgi apparatus</keyword>
<dbReference type="InParanoid" id="A0A1D3D219"/>
<dbReference type="Pfam" id="PF04124">
    <property type="entry name" value="Dor1"/>
    <property type="match status" value="1"/>
</dbReference>
<keyword evidence="7" id="KW-0472">Membrane</keyword>
<evidence type="ECO:0000256" key="1">
    <source>
        <dbReference type="ARBA" id="ARBA00004395"/>
    </source>
</evidence>
<keyword evidence="5" id="KW-0653">Protein transport</keyword>
<dbReference type="InterPro" id="IPR007255">
    <property type="entry name" value="COG8"/>
</dbReference>
<dbReference type="AlphaFoldDB" id="A0A1D3D219"/>
<name>A0A1D3D219_9EIME</name>
<reference evidence="9 10" key="1">
    <citation type="journal article" date="2016" name="BMC Genomics">
        <title>Comparative genomics reveals Cyclospora cayetanensis possesses coccidia-like metabolism and invasion components but unique surface antigens.</title>
        <authorList>
            <person name="Liu S."/>
            <person name="Wang L."/>
            <person name="Zheng H."/>
            <person name="Xu Z."/>
            <person name="Roellig D.M."/>
            <person name="Li N."/>
            <person name="Frace M.A."/>
            <person name="Tang K."/>
            <person name="Arrowood M.J."/>
            <person name="Moss D.M."/>
            <person name="Zhang L."/>
            <person name="Feng Y."/>
            <person name="Xiao L."/>
        </authorList>
    </citation>
    <scope>NUCLEOTIDE SEQUENCE [LARGE SCALE GENOMIC DNA]</scope>
    <source>
        <strain evidence="9 10">CHN_HEN01</strain>
    </source>
</reference>
<evidence type="ECO:0000256" key="2">
    <source>
        <dbReference type="ARBA" id="ARBA00006419"/>
    </source>
</evidence>
<evidence type="ECO:0000256" key="3">
    <source>
        <dbReference type="ARBA" id="ARBA00020983"/>
    </source>
</evidence>
<comment type="caution">
    <text evidence="9">The sequence shown here is derived from an EMBL/GenBank/DDBJ whole genome shotgun (WGS) entry which is preliminary data.</text>
</comment>
<proteinExistence type="inferred from homology"/>
<organism evidence="9 10">
    <name type="scientific">Cyclospora cayetanensis</name>
    <dbReference type="NCBI Taxonomy" id="88456"/>
    <lineage>
        <taxon>Eukaryota</taxon>
        <taxon>Sar</taxon>
        <taxon>Alveolata</taxon>
        <taxon>Apicomplexa</taxon>
        <taxon>Conoidasida</taxon>
        <taxon>Coccidia</taxon>
        <taxon>Eucoccidiorida</taxon>
        <taxon>Eimeriorina</taxon>
        <taxon>Eimeriidae</taxon>
        <taxon>Cyclospora</taxon>
    </lineage>
</organism>
<dbReference type="GO" id="GO:0017119">
    <property type="term" value="C:Golgi transport complex"/>
    <property type="evidence" value="ECO:0007669"/>
    <property type="project" value="InterPro"/>
</dbReference>
<dbReference type="GO" id="GO:0015031">
    <property type="term" value="P:protein transport"/>
    <property type="evidence" value="ECO:0007669"/>
    <property type="project" value="UniProtKB-KW"/>
</dbReference>
<dbReference type="SUPFAM" id="SSF74788">
    <property type="entry name" value="Cullin repeat-like"/>
    <property type="match status" value="1"/>
</dbReference>
<dbReference type="PANTHER" id="PTHR21311:SF0">
    <property type="entry name" value="CONSERVED OLIGOMERIC GOLGI COMPLEX SUBUNIT 8"/>
    <property type="match status" value="1"/>
</dbReference>
<evidence type="ECO:0000313" key="10">
    <source>
        <dbReference type="Proteomes" id="UP000095192"/>
    </source>
</evidence>
<dbReference type="Proteomes" id="UP000095192">
    <property type="component" value="Unassembled WGS sequence"/>
</dbReference>
<dbReference type="VEuPathDB" id="ToxoDB:cyc_01638"/>
<dbReference type="InterPro" id="IPR016159">
    <property type="entry name" value="Cullin_repeat-like_dom_sf"/>
</dbReference>
<dbReference type="EMBL" id="JROU02001076">
    <property type="protein sequence ID" value="OEH77501.1"/>
    <property type="molecule type" value="Genomic_DNA"/>
</dbReference>
<accession>A0A1D3D219</accession>
<gene>
    <name evidence="9" type="ORF">cyc_01638</name>
</gene>
<dbReference type="GO" id="GO:0000139">
    <property type="term" value="C:Golgi membrane"/>
    <property type="evidence" value="ECO:0007669"/>
    <property type="project" value="UniProtKB-SubCell"/>
</dbReference>
<dbReference type="PANTHER" id="PTHR21311">
    <property type="entry name" value="CONSERVED OLIGOMERIC GOLGI COMPLEX COMPONENT 8"/>
    <property type="match status" value="1"/>
</dbReference>
<evidence type="ECO:0000256" key="7">
    <source>
        <dbReference type="ARBA" id="ARBA00023136"/>
    </source>
</evidence>